<evidence type="ECO:0000256" key="1">
    <source>
        <dbReference type="ARBA" id="ARBA00022737"/>
    </source>
</evidence>
<keyword evidence="2" id="KW-1133">Transmembrane helix</keyword>
<sequence>MVGEDSLRNCSLREGNFENAELESWDLHSAHLSRANLRDVSLWGTDLSEANLTEADLTDSFLSGAQFDDAILRRSTLTSANLRGTQLPNADLTKANLTNAECSDAQLTHANLTKATLTDASLQNTNLSNSNLERATMIRTDLFDAILPNAKMEGTLFADARVNESTFQNLASEENQKKDRKLRTIFRRLILGPEGRGAYRCAYDPKALKNIAESDNSDYNNPEVRAGGVYLELERLADRNALQKWEGRFFILRQDMQLYKLNRESRYSAALYHSMEKSIFGYGERFSRVIGWSITIILLFALTYLQGGWIRPVKPGGALGPAISSSRLSEGLGVIWESIYYSTLTFTALGFGDFRPTTSIGQFFTIAETALGAVMIALLVFVMGRRASR</sequence>
<organism evidence="4 5">
    <name type="scientific">Halorubellus litoreus</name>
    <dbReference type="NCBI Taxonomy" id="755308"/>
    <lineage>
        <taxon>Archaea</taxon>
        <taxon>Methanobacteriati</taxon>
        <taxon>Methanobacteriota</taxon>
        <taxon>Stenosarchaea group</taxon>
        <taxon>Halobacteria</taxon>
        <taxon>Halobacteriales</taxon>
        <taxon>Halorubellaceae</taxon>
        <taxon>Halorubellus</taxon>
    </lineage>
</organism>
<dbReference type="RefSeq" id="WP_336351958.1">
    <property type="nucleotide sequence ID" value="NZ_JAZAQL010000004.1"/>
</dbReference>
<keyword evidence="5" id="KW-1185">Reference proteome</keyword>
<dbReference type="InterPro" id="IPR001646">
    <property type="entry name" value="5peptide_repeat"/>
</dbReference>
<evidence type="ECO:0000256" key="2">
    <source>
        <dbReference type="SAM" id="Phobius"/>
    </source>
</evidence>
<dbReference type="SUPFAM" id="SSF141571">
    <property type="entry name" value="Pentapeptide repeat-like"/>
    <property type="match status" value="1"/>
</dbReference>
<name>A0ABD5VJI4_9EURY</name>
<protein>
    <submittedName>
        <fullName evidence="4">Pentapeptide repeat-containing protein</fullName>
    </submittedName>
</protein>
<feature type="transmembrane region" description="Helical" evidence="2">
    <location>
        <begin position="289"/>
        <end position="310"/>
    </location>
</feature>
<dbReference type="Pfam" id="PF07885">
    <property type="entry name" value="Ion_trans_2"/>
    <property type="match status" value="1"/>
</dbReference>
<dbReference type="PANTHER" id="PTHR47485:SF1">
    <property type="entry name" value="THYLAKOID LUMENAL 17.4 KDA PROTEIN, CHLOROPLASTIC"/>
    <property type="match status" value="1"/>
</dbReference>
<keyword evidence="1" id="KW-0677">Repeat</keyword>
<keyword evidence="2" id="KW-0812">Transmembrane</keyword>
<dbReference type="SUPFAM" id="SSF81324">
    <property type="entry name" value="Voltage-gated potassium channels"/>
    <property type="match status" value="1"/>
</dbReference>
<evidence type="ECO:0000313" key="4">
    <source>
        <dbReference type="EMBL" id="MFC6954908.1"/>
    </source>
</evidence>
<evidence type="ECO:0000313" key="5">
    <source>
        <dbReference type="Proteomes" id="UP001596395"/>
    </source>
</evidence>
<dbReference type="EMBL" id="JBHSXN010000004">
    <property type="protein sequence ID" value="MFC6954908.1"/>
    <property type="molecule type" value="Genomic_DNA"/>
</dbReference>
<feature type="domain" description="Potassium channel" evidence="3">
    <location>
        <begin position="335"/>
        <end position="387"/>
    </location>
</feature>
<dbReference type="InterPro" id="IPR013099">
    <property type="entry name" value="K_chnl_dom"/>
</dbReference>
<dbReference type="Gene3D" id="1.10.287.70">
    <property type="match status" value="1"/>
</dbReference>
<keyword evidence="2" id="KW-0472">Membrane</keyword>
<gene>
    <name evidence="4" type="ORF">ACFQGB_18730</name>
</gene>
<feature type="transmembrane region" description="Helical" evidence="2">
    <location>
        <begin position="363"/>
        <end position="383"/>
    </location>
</feature>
<dbReference type="Gene3D" id="2.160.20.80">
    <property type="entry name" value="E3 ubiquitin-protein ligase SopA"/>
    <property type="match status" value="1"/>
</dbReference>
<dbReference type="AlphaFoldDB" id="A0ABD5VJI4"/>
<dbReference type="PANTHER" id="PTHR47485">
    <property type="entry name" value="THYLAKOID LUMENAL 17.4 KDA PROTEIN, CHLOROPLASTIC"/>
    <property type="match status" value="1"/>
</dbReference>
<accession>A0ABD5VJI4</accession>
<evidence type="ECO:0000259" key="3">
    <source>
        <dbReference type="Pfam" id="PF07885"/>
    </source>
</evidence>
<comment type="caution">
    <text evidence="4">The sequence shown here is derived from an EMBL/GenBank/DDBJ whole genome shotgun (WGS) entry which is preliminary data.</text>
</comment>
<reference evidence="4 5" key="1">
    <citation type="journal article" date="2019" name="Int. J. Syst. Evol. Microbiol.">
        <title>The Global Catalogue of Microorganisms (GCM) 10K type strain sequencing project: providing services to taxonomists for standard genome sequencing and annotation.</title>
        <authorList>
            <consortium name="The Broad Institute Genomics Platform"/>
            <consortium name="The Broad Institute Genome Sequencing Center for Infectious Disease"/>
            <person name="Wu L."/>
            <person name="Ma J."/>
        </authorList>
    </citation>
    <scope>NUCLEOTIDE SEQUENCE [LARGE SCALE GENOMIC DNA]</scope>
    <source>
        <strain evidence="4 5">GX26</strain>
    </source>
</reference>
<dbReference type="Proteomes" id="UP001596395">
    <property type="component" value="Unassembled WGS sequence"/>
</dbReference>
<dbReference type="Pfam" id="PF00805">
    <property type="entry name" value="Pentapeptide"/>
    <property type="match status" value="2"/>
</dbReference>
<proteinExistence type="predicted"/>